<reference evidence="1 2" key="1">
    <citation type="submission" date="2019-03" db="EMBL/GenBank/DDBJ databases">
        <title>Genomic Encyclopedia of Type Strains, Phase III (KMG-III): the genomes of soil and plant-associated and newly described type strains.</title>
        <authorList>
            <person name="Whitman W."/>
        </authorList>
    </citation>
    <scope>NUCLEOTIDE SEQUENCE [LARGE SCALE GENOMIC DNA]</scope>
    <source>
        <strain evidence="1 2">CGMCC 1.12802</strain>
    </source>
</reference>
<gene>
    <name evidence="1" type="ORF">B0I22_0155</name>
</gene>
<protein>
    <submittedName>
        <fullName evidence="1">Uncharacterized protein</fullName>
    </submittedName>
</protein>
<sequence>MTTENERIHLYFVQAINTWDNIGINENDENIISKFIEKRIPEKYAKLLLIYLPIILTRKIFNKINFPDEYIEMNRNLEISRNFSENNFFIVLKSSLDNYVIRNFKKDLIMKIAGRSAEFKVLNQFLLEGKEMNELQNIQFTKLHIIN</sequence>
<evidence type="ECO:0000313" key="2">
    <source>
        <dbReference type="Proteomes" id="UP000295313"/>
    </source>
</evidence>
<dbReference type="RefSeq" id="WP_133942697.1">
    <property type="nucleotide sequence ID" value="NZ_SOEO01000001.1"/>
</dbReference>
<dbReference type="AlphaFoldDB" id="A0A4R8I8Q3"/>
<proteinExistence type="predicted"/>
<organism evidence="1 2">
    <name type="scientific">Epilithonimonas xixisoli</name>
    <dbReference type="NCBI Taxonomy" id="1476462"/>
    <lineage>
        <taxon>Bacteria</taxon>
        <taxon>Pseudomonadati</taxon>
        <taxon>Bacteroidota</taxon>
        <taxon>Flavobacteriia</taxon>
        <taxon>Flavobacteriales</taxon>
        <taxon>Weeksellaceae</taxon>
        <taxon>Chryseobacterium group</taxon>
        <taxon>Epilithonimonas</taxon>
    </lineage>
</organism>
<dbReference type="Proteomes" id="UP000295313">
    <property type="component" value="Unassembled WGS sequence"/>
</dbReference>
<name>A0A4R8I8Q3_9FLAO</name>
<keyword evidence="2" id="KW-1185">Reference proteome</keyword>
<dbReference type="EMBL" id="SOEO01000001">
    <property type="protein sequence ID" value="TDX86054.1"/>
    <property type="molecule type" value="Genomic_DNA"/>
</dbReference>
<comment type="caution">
    <text evidence="1">The sequence shown here is derived from an EMBL/GenBank/DDBJ whole genome shotgun (WGS) entry which is preliminary data.</text>
</comment>
<evidence type="ECO:0000313" key="1">
    <source>
        <dbReference type="EMBL" id="TDX86054.1"/>
    </source>
</evidence>
<accession>A0A4R8I8Q3</accession>
<dbReference type="OrthoDB" id="678041at2"/>